<organism evidence="2">
    <name type="scientific">marine metagenome</name>
    <dbReference type="NCBI Taxonomy" id="408172"/>
    <lineage>
        <taxon>unclassified sequences</taxon>
        <taxon>metagenomes</taxon>
        <taxon>ecological metagenomes</taxon>
    </lineage>
</organism>
<dbReference type="AlphaFoldDB" id="A0A382WBA6"/>
<feature type="compositionally biased region" description="Basic residues" evidence="1">
    <location>
        <begin position="29"/>
        <end position="52"/>
    </location>
</feature>
<accession>A0A382WBA6</accession>
<dbReference type="EMBL" id="UINC01158226">
    <property type="protein sequence ID" value="SVD55655.1"/>
    <property type="molecule type" value="Genomic_DNA"/>
</dbReference>
<reference evidence="2" key="1">
    <citation type="submission" date="2018-05" db="EMBL/GenBank/DDBJ databases">
        <authorList>
            <person name="Lanie J.A."/>
            <person name="Ng W.-L."/>
            <person name="Kazmierczak K.M."/>
            <person name="Andrzejewski T.M."/>
            <person name="Davidsen T.M."/>
            <person name="Wayne K.J."/>
            <person name="Tettelin H."/>
            <person name="Glass J.I."/>
            <person name="Rusch D."/>
            <person name="Podicherti R."/>
            <person name="Tsui H.-C.T."/>
            <person name="Winkler M.E."/>
        </authorList>
    </citation>
    <scope>NUCLEOTIDE SEQUENCE</scope>
</reference>
<feature type="region of interest" description="Disordered" evidence="1">
    <location>
        <begin position="1"/>
        <end position="52"/>
    </location>
</feature>
<sequence>MKEATMAKAGTSKPNREKKEETTEEFVNRMKKQAGKGKHTGLKRRGLGQHHR</sequence>
<name>A0A382WBA6_9ZZZZ</name>
<protein>
    <submittedName>
        <fullName evidence="2">Uncharacterized protein</fullName>
    </submittedName>
</protein>
<gene>
    <name evidence="2" type="ORF">METZ01_LOCUS408509</name>
</gene>
<evidence type="ECO:0000313" key="2">
    <source>
        <dbReference type="EMBL" id="SVD55655.1"/>
    </source>
</evidence>
<evidence type="ECO:0000256" key="1">
    <source>
        <dbReference type="SAM" id="MobiDB-lite"/>
    </source>
</evidence>
<proteinExistence type="predicted"/>